<proteinExistence type="predicted"/>
<comment type="caution">
    <text evidence="1">The sequence shown here is derived from an EMBL/GenBank/DDBJ whole genome shotgun (WGS) entry which is preliminary data.</text>
</comment>
<keyword evidence="2" id="KW-1185">Reference proteome</keyword>
<name>A0A9W6XXA8_9STRA</name>
<protein>
    <submittedName>
        <fullName evidence="1">Unnamed protein product</fullName>
    </submittedName>
</protein>
<dbReference type="AlphaFoldDB" id="A0A9W6XXA8"/>
<accession>A0A9W6XXA8</accession>
<evidence type="ECO:0000313" key="2">
    <source>
        <dbReference type="Proteomes" id="UP001165121"/>
    </source>
</evidence>
<organism evidence="1 2">
    <name type="scientific">Phytophthora fragariaefolia</name>
    <dbReference type="NCBI Taxonomy" id="1490495"/>
    <lineage>
        <taxon>Eukaryota</taxon>
        <taxon>Sar</taxon>
        <taxon>Stramenopiles</taxon>
        <taxon>Oomycota</taxon>
        <taxon>Peronosporomycetes</taxon>
        <taxon>Peronosporales</taxon>
        <taxon>Peronosporaceae</taxon>
        <taxon>Phytophthora</taxon>
    </lineage>
</organism>
<dbReference type="EMBL" id="BSXT01002140">
    <property type="protein sequence ID" value="GMF47275.1"/>
    <property type="molecule type" value="Genomic_DNA"/>
</dbReference>
<dbReference type="Proteomes" id="UP001165121">
    <property type="component" value="Unassembled WGS sequence"/>
</dbReference>
<evidence type="ECO:0000313" key="1">
    <source>
        <dbReference type="EMBL" id="GMF47275.1"/>
    </source>
</evidence>
<reference evidence="1" key="1">
    <citation type="submission" date="2023-04" db="EMBL/GenBank/DDBJ databases">
        <title>Phytophthora fragariaefolia NBRC 109709.</title>
        <authorList>
            <person name="Ichikawa N."/>
            <person name="Sato H."/>
            <person name="Tonouchi N."/>
        </authorList>
    </citation>
    <scope>NUCLEOTIDE SEQUENCE</scope>
    <source>
        <strain evidence="1">NBRC 109709</strain>
    </source>
</reference>
<gene>
    <name evidence="1" type="ORF">Pfra01_001776400</name>
</gene>
<sequence>MGVSTQRPGGASNATICPVQLTDGALQVVVEGVICEPQQHATNCNNDNDTSERGCVNQNPLVRHMDLSGDMELVRNPFRNLLLIKYG</sequence>